<dbReference type="Proteomes" id="UP000673447">
    <property type="component" value="Unassembled WGS sequence"/>
</dbReference>
<keyword evidence="2" id="KW-1185">Reference proteome</keyword>
<gene>
    <name evidence="1" type="ORF">J5837_11085</name>
</gene>
<dbReference type="AlphaFoldDB" id="A0A940X4D2"/>
<dbReference type="RefSeq" id="WP_210536799.1">
    <property type="nucleotide sequence ID" value="NZ_JAGKTC010000002.1"/>
</dbReference>
<proteinExistence type="predicted"/>
<evidence type="ECO:0000313" key="1">
    <source>
        <dbReference type="EMBL" id="MBP3984957.1"/>
    </source>
</evidence>
<sequence>MRTSASHDCAGASRLAALLADDDIDAALDAGLMDFVACAGCEPSAVARIDAARQRIEQAWAARERYRARNARLARIAAEREARRAPVVIEKKPALPPAAAAVLARAKAKAAQRREP</sequence>
<reference evidence="1" key="1">
    <citation type="journal article" date="2016" name="Int. J. Syst. Evol. Microbiol.">
        <title>Pseudoxanthomonas helianthi sp. nov., isolated from roots of Jerusalem artichoke (Helianthus tuberosus).</title>
        <authorList>
            <person name="Kittiwongwattana C."/>
            <person name="Thawai C."/>
        </authorList>
    </citation>
    <scope>NUCLEOTIDE SEQUENCE</scope>
    <source>
        <strain evidence="1">110414</strain>
    </source>
</reference>
<protein>
    <submittedName>
        <fullName evidence="1">Uncharacterized protein</fullName>
    </submittedName>
</protein>
<dbReference type="EMBL" id="JAGKTC010000002">
    <property type="protein sequence ID" value="MBP3984957.1"/>
    <property type="molecule type" value="Genomic_DNA"/>
</dbReference>
<reference evidence="1" key="2">
    <citation type="submission" date="2021-03" db="EMBL/GenBank/DDBJ databases">
        <authorList>
            <person name="Cao W."/>
        </authorList>
    </citation>
    <scope>NUCLEOTIDE SEQUENCE</scope>
    <source>
        <strain evidence="1">110414</strain>
    </source>
</reference>
<name>A0A940X4D2_9GAMM</name>
<comment type="caution">
    <text evidence="1">The sequence shown here is derived from an EMBL/GenBank/DDBJ whole genome shotgun (WGS) entry which is preliminary data.</text>
</comment>
<accession>A0A940X4D2</accession>
<organism evidence="1 2">
    <name type="scientific">Pseudoxanthomonas helianthi</name>
    <dbReference type="NCBI Taxonomy" id="1453541"/>
    <lineage>
        <taxon>Bacteria</taxon>
        <taxon>Pseudomonadati</taxon>
        <taxon>Pseudomonadota</taxon>
        <taxon>Gammaproteobacteria</taxon>
        <taxon>Lysobacterales</taxon>
        <taxon>Lysobacteraceae</taxon>
        <taxon>Pseudoxanthomonas</taxon>
    </lineage>
</organism>
<evidence type="ECO:0000313" key="2">
    <source>
        <dbReference type="Proteomes" id="UP000673447"/>
    </source>
</evidence>